<gene>
    <name evidence="1" type="ORF">FRZ06_12015</name>
</gene>
<proteinExistence type="predicted"/>
<organism evidence="1 2">
    <name type="scientific">Anoxybacterium hadale</name>
    <dbReference type="NCBI Taxonomy" id="3408580"/>
    <lineage>
        <taxon>Bacteria</taxon>
        <taxon>Bacillati</taxon>
        <taxon>Bacillota</taxon>
        <taxon>Clostridia</taxon>
        <taxon>Peptostreptococcales</taxon>
        <taxon>Anaerovoracaceae</taxon>
        <taxon>Anoxybacterium</taxon>
    </lineage>
</organism>
<sequence length="176" mass="19874">MQRLEGVRQMNSTKTESFGILTRELAQEIDKTINHYRSNSTKLVGILLDIQDIIPKQYIPREVAAYVSEKMNIPLSKIYDVISFYAALSDVPRADYVIQLCDSVVCKVTGNTTLRDTISQLLGIKEQESTPDGKYWLEYTPCFGACDISPAMRINGKVFGHLTTQDSVKAVLDQYR</sequence>
<reference evidence="1" key="1">
    <citation type="submission" date="2019-08" db="EMBL/GenBank/DDBJ databases">
        <title>Genome sequence of Clostridiales bacterium MT110.</title>
        <authorList>
            <person name="Cao J."/>
        </authorList>
    </citation>
    <scope>NUCLEOTIDE SEQUENCE</scope>
    <source>
        <strain evidence="1">MT110</strain>
    </source>
</reference>
<accession>A0ACD1ACV9</accession>
<name>A0ACD1ACV9_9FIRM</name>
<protein>
    <submittedName>
        <fullName evidence="1">NAD(P)H-dependent oxidoreductase subunit E</fullName>
    </submittedName>
</protein>
<evidence type="ECO:0000313" key="2">
    <source>
        <dbReference type="Proteomes" id="UP000594014"/>
    </source>
</evidence>
<dbReference type="Proteomes" id="UP000594014">
    <property type="component" value="Chromosome"/>
</dbReference>
<evidence type="ECO:0000313" key="1">
    <source>
        <dbReference type="EMBL" id="QOX64006.1"/>
    </source>
</evidence>
<dbReference type="EMBL" id="CP042469">
    <property type="protein sequence ID" value="QOX64006.1"/>
    <property type="molecule type" value="Genomic_DNA"/>
</dbReference>
<keyword evidence="2" id="KW-1185">Reference proteome</keyword>